<name>A0A814X3W8_9BILA</name>
<evidence type="ECO:0000313" key="2">
    <source>
        <dbReference type="EMBL" id="CAF1214032.1"/>
    </source>
</evidence>
<evidence type="ECO:0000313" key="4">
    <source>
        <dbReference type="Proteomes" id="UP000663860"/>
    </source>
</evidence>
<feature type="compositionally biased region" description="Acidic residues" evidence="1">
    <location>
        <begin position="182"/>
        <end position="191"/>
    </location>
</feature>
<reference evidence="2" key="1">
    <citation type="submission" date="2021-02" db="EMBL/GenBank/DDBJ databases">
        <authorList>
            <person name="Nowell W R."/>
        </authorList>
    </citation>
    <scope>NUCLEOTIDE SEQUENCE</scope>
</reference>
<dbReference type="Proteomes" id="UP000663868">
    <property type="component" value="Unassembled WGS sequence"/>
</dbReference>
<feature type="region of interest" description="Disordered" evidence="1">
    <location>
        <begin position="71"/>
        <end position="92"/>
    </location>
</feature>
<dbReference type="AlphaFoldDB" id="A0A814X3W8"/>
<accession>A0A814X3W8</accession>
<comment type="caution">
    <text evidence="2">The sequence shown here is derived from an EMBL/GenBank/DDBJ whole genome shotgun (WGS) entry which is preliminary data.</text>
</comment>
<proteinExistence type="predicted"/>
<sequence>MSSSGFTTKFFHPPQRTVSCNNGLLDIRTKHIIAKDRLNVAEQRILDIEERKSASNIQLIALQQKRFKKKFSSHHSSDQSLQKRKRSISDSRLADWHNTSDIKLPNSLNNSNSNLSIPSRFYELQRRFSACFADDILRNHVSTTDTEISSSSSSEEEQEQEEHNGLKPIRSLQPPTVAIIPPEEDDLPVIQ</sequence>
<feature type="region of interest" description="Disordered" evidence="1">
    <location>
        <begin position="143"/>
        <end position="191"/>
    </location>
</feature>
<protein>
    <submittedName>
        <fullName evidence="2">Uncharacterized protein</fullName>
    </submittedName>
</protein>
<evidence type="ECO:0000256" key="1">
    <source>
        <dbReference type="SAM" id="MobiDB-lite"/>
    </source>
</evidence>
<gene>
    <name evidence="2" type="ORF">IZO911_LOCUS29335</name>
    <name evidence="3" type="ORF">KXQ929_LOCUS37509</name>
</gene>
<dbReference type="Proteomes" id="UP000663860">
    <property type="component" value="Unassembled WGS sequence"/>
</dbReference>
<dbReference type="EMBL" id="CAJOBB010006253">
    <property type="protein sequence ID" value="CAF4155532.1"/>
    <property type="molecule type" value="Genomic_DNA"/>
</dbReference>
<evidence type="ECO:0000313" key="3">
    <source>
        <dbReference type="EMBL" id="CAF4155532.1"/>
    </source>
</evidence>
<organism evidence="2 4">
    <name type="scientific">Adineta steineri</name>
    <dbReference type="NCBI Taxonomy" id="433720"/>
    <lineage>
        <taxon>Eukaryota</taxon>
        <taxon>Metazoa</taxon>
        <taxon>Spiralia</taxon>
        <taxon>Gnathifera</taxon>
        <taxon>Rotifera</taxon>
        <taxon>Eurotatoria</taxon>
        <taxon>Bdelloidea</taxon>
        <taxon>Adinetida</taxon>
        <taxon>Adinetidae</taxon>
        <taxon>Adineta</taxon>
    </lineage>
</organism>
<dbReference type="EMBL" id="CAJNOE010000435">
    <property type="protein sequence ID" value="CAF1214032.1"/>
    <property type="molecule type" value="Genomic_DNA"/>
</dbReference>